<evidence type="ECO:0000313" key="2">
    <source>
        <dbReference type="Proteomes" id="UP001218218"/>
    </source>
</evidence>
<name>A0AAD6Z729_9AGAR</name>
<dbReference type="AlphaFoldDB" id="A0AAD6Z729"/>
<organism evidence="1 2">
    <name type="scientific">Mycena albidolilacea</name>
    <dbReference type="NCBI Taxonomy" id="1033008"/>
    <lineage>
        <taxon>Eukaryota</taxon>
        <taxon>Fungi</taxon>
        <taxon>Dikarya</taxon>
        <taxon>Basidiomycota</taxon>
        <taxon>Agaricomycotina</taxon>
        <taxon>Agaricomycetes</taxon>
        <taxon>Agaricomycetidae</taxon>
        <taxon>Agaricales</taxon>
        <taxon>Marasmiineae</taxon>
        <taxon>Mycenaceae</taxon>
        <taxon>Mycena</taxon>
    </lineage>
</organism>
<dbReference type="EMBL" id="JARIHO010000082">
    <property type="protein sequence ID" value="KAJ7309310.1"/>
    <property type="molecule type" value="Genomic_DNA"/>
</dbReference>
<reference evidence="1" key="1">
    <citation type="submission" date="2023-03" db="EMBL/GenBank/DDBJ databases">
        <title>Massive genome expansion in bonnet fungi (Mycena s.s.) driven by repeated elements and novel gene families across ecological guilds.</title>
        <authorList>
            <consortium name="Lawrence Berkeley National Laboratory"/>
            <person name="Harder C.B."/>
            <person name="Miyauchi S."/>
            <person name="Viragh M."/>
            <person name="Kuo A."/>
            <person name="Thoen E."/>
            <person name="Andreopoulos B."/>
            <person name="Lu D."/>
            <person name="Skrede I."/>
            <person name="Drula E."/>
            <person name="Henrissat B."/>
            <person name="Morin E."/>
            <person name="Kohler A."/>
            <person name="Barry K."/>
            <person name="LaButti K."/>
            <person name="Morin E."/>
            <person name="Salamov A."/>
            <person name="Lipzen A."/>
            <person name="Mereny Z."/>
            <person name="Hegedus B."/>
            <person name="Baldrian P."/>
            <person name="Stursova M."/>
            <person name="Weitz H."/>
            <person name="Taylor A."/>
            <person name="Grigoriev I.V."/>
            <person name="Nagy L.G."/>
            <person name="Martin F."/>
            <person name="Kauserud H."/>
        </authorList>
    </citation>
    <scope>NUCLEOTIDE SEQUENCE</scope>
    <source>
        <strain evidence="1">CBHHK002</strain>
    </source>
</reference>
<sequence>NGFSNASIISLTDIRQTCQLFPKFGRDDVDATWTTDNVLDTCTAFYVNNWASLYSYQSIW</sequence>
<gene>
    <name evidence="1" type="ORF">DFH08DRAFT_719326</name>
</gene>
<keyword evidence="2" id="KW-1185">Reference proteome</keyword>
<dbReference type="Proteomes" id="UP001218218">
    <property type="component" value="Unassembled WGS sequence"/>
</dbReference>
<feature type="non-terminal residue" evidence="1">
    <location>
        <position position="1"/>
    </location>
</feature>
<proteinExistence type="predicted"/>
<protein>
    <submittedName>
        <fullName evidence="1">Uncharacterized protein</fullName>
    </submittedName>
</protein>
<evidence type="ECO:0000313" key="1">
    <source>
        <dbReference type="EMBL" id="KAJ7309310.1"/>
    </source>
</evidence>
<accession>A0AAD6Z729</accession>
<comment type="caution">
    <text evidence="1">The sequence shown here is derived from an EMBL/GenBank/DDBJ whole genome shotgun (WGS) entry which is preliminary data.</text>
</comment>